<proteinExistence type="predicted"/>
<comment type="caution">
    <text evidence="1">The sequence shown here is derived from an EMBL/GenBank/DDBJ whole genome shotgun (WGS) entry which is preliminary data.</text>
</comment>
<organism evidence="1 2">
    <name type="scientific">Naganishia adeliensis</name>
    <dbReference type="NCBI Taxonomy" id="92952"/>
    <lineage>
        <taxon>Eukaryota</taxon>
        <taxon>Fungi</taxon>
        <taxon>Dikarya</taxon>
        <taxon>Basidiomycota</taxon>
        <taxon>Agaricomycotina</taxon>
        <taxon>Tremellomycetes</taxon>
        <taxon>Filobasidiales</taxon>
        <taxon>Filobasidiaceae</taxon>
        <taxon>Naganishia</taxon>
    </lineage>
</organism>
<sequence>MDSLRTRLVISATEDTANSARAIVSRVLANQLLQASHDRSDSADTTESIKGLSELALCIEFEKTVEDAALWQSSFGNGRVADIEDRAIEIKGRGKDVLLIWAQVSEEEAEEEEEPISIPQHILETHPSLAHLLDDFETASVFAHASLIRPPVLGKVILHQISDESHAPADGPQEAKQVLAELSGDAGRPVIIRQDTHWTCGNGKTYVVLLATPFTQGLISPPTTEVIISTPSSARQQNGSTPSVVIDRMAITSSLQHKPTATRSTRQQRAMLNFSADGFLSASLVVDPARERREAGRKRRDGLKGLDELEGLEEEEEDDDDDGFWDDELDDGSDEDEVLGGRHSTSVGSLSESSGSITPRPGSYLSVDDLPERTHQDIEEPDSSLTNGVPHVQLNGHNDRANQKETEEDTFRGFAFEPFPLRRRPISASTRFFHASAGKGKAREEVDDVGGAWPDDEAVAWLSLKGLARAGVFVGDWVLLSCAGVEGDACERLVQVDVIEDFEEEAESDLPNQPIFLPPSLLHNLLPRSSLQPHDTFILLLPIPSGQREPPLPTAKSITLARLANPYSVNKKYERQFTDGLREFFEARVKAQGKRVVRQGDVIAVPLSSVAEDDDEGLLLRGKQRPDNLVYFQVTDMTYDPLVPLEQDFASSVSSKARGGELGCWVEVERTRMVSLGVQRGLGISGTKKWWGIDEPLRPFAKPAYRTIRNGVRAALRSSSLSAQFALVVPILLTGARGSGKASLVSHVAEELGVHLVEVDGYALLGDSESKSQGAFQAALEKATDCAPSIFLLRHLEAVGRKDNNPGNRKDVSILSSAIDTLRKAAMASGFPTVFIATTPEPDDVAPELLTVFKQEVEIKAPSEGERLDILTQAVGQSALSPDVDLKYIAAQTAALQAIDLSNLVNQARYLAISHSVAACDELAVIKKLGVNITMDDFEQALKDARTSLADSIGAPKIPNVSWDDVGGLSEVKADILDTIQLPLERPELFANGLKKRSGILLYGPPGTGKTLLAKAVATSCSLNFFSVKGPELLNMYIGESEANVRRVFQRARDAQPCVIFMDELDSVAPKRGNQGDSGGVMDRIVSQLLAELDGMSDGSGGAGVFVMAATNRPDLLDPALLRPGRFDRMLYLSVSQDHDTQCKIMEALTRKFKLHPDLNLREFADQCPFNYTGADFYALCSDAMLKAMSRTAAELLNAQPPPHKHPWPLTPRYYLAEMALPAELEVVVQAEDVESALRDLVPSVSAEEMAHYANVQKQFSKETMNSKQVKENGVHDSPVPPKMDKGKGKAKMVDGDE</sequence>
<evidence type="ECO:0000313" key="2">
    <source>
        <dbReference type="Proteomes" id="UP001230649"/>
    </source>
</evidence>
<protein>
    <submittedName>
        <fullName evidence="1">Uncharacterized protein</fullName>
    </submittedName>
</protein>
<evidence type="ECO:0000313" key="1">
    <source>
        <dbReference type="EMBL" id="KAJ9107984.1"/>
    </source>
</evidence>
<reference evidence="1" key="1">
    <citation type="submission" date="2023-04" db="EMBL/GenBank/DDBJ databases">
        <title>Draft Genome sequencing of Naganishia species isolated from polar environments using Oxford Nanopore Technology.</title>
        <authorList>
            <person name="Leo P."/>
            <person name="Venkateswaran K."/>
        </authorList>
    </citation>
    <scope>NUCLEOTIDE SEQUENCE</scope>
    <source>
        <strain evidence="1">MNA-CCFEE 5262</strain>
    </source>
</reference>
<accession>A0ACC2W9W7</accession>
<name>A0ACC2W9W7_9TREE</name>
<gene>
    <name evidence="1" type="ORF">QFC20_003669</name>
</gene>
<dbReference type="EMBL" id="JASBWS010000035">
    <property type="protein sequence ID" value="KAJ9107984.1"/>
    <property type="molecule type" value="Genomic_DNA"/>
</dbReference>
<keyword evidence="2" id="KW-1185">Reference proteome</keyword>
<dbReference type="Proteomes" id="UP001230649">
    <property type="component" value="Unassembled WGS sequence"/>
</dbReference>